<dbReference type="EMBL" id="VTPC01008100">
    <property type="protein sequence ID" value="KAF2893281.1"/>
    <property type="molecule type" value="Genomic_DNA"/>
</dbReference>
<proteinExistence type="predicted"/>
<name>A0A8K0GBX2_IGNLU</name>
<evidence type="ECO:0000313" key="2">
    <source>
        <dbReference type="EMBL" id="KAF2893281.1"/>
    </source>
</evidence>
<sequence length="230" mass="26754">MKNLSATLTAKRKLHLRKADAFFDLKRRYKANAKAGEIECLTFDFMQNLPIFQIIQHFMLASYGIMCLEFIIWEAKKRQFSPTTKAREKPSPFVVVRLTQESFFNIKAATEKYFLKLAKPSIKIKSIRQLQIEAGVPTVSVRDSYNGYRRSSIIRNKVKLLTEMSLKSSYEASVEIFPLKINIVKTLITYLEKPEHKHFYEKIFFKNDQVKAEATIEVDEDDNSSGCEEF</sequence>
<comment type="caution">
    <text evidence="2">The sequence shown here is derived from an EMBL/GenBank/DDBJ whole genome shotgun (WGS) entry which is preliminary data.</text>
</comment>
<dbReference type="OrthoDB" id="6349457at2759"/>
<accession>A0A8K0GBX2</accession>
<keyword evidence="3" id="KW-1185">Reference proteome</keyword>
<dbReference type="Proteomes" id="UP000801492">
    <property type="component" value="Unassembled WGS sequence"/>
</dbReference>
<keyword evidence="1" id="KW-1133">Transmembrane helix</keyword>
<evidence type="ECO:0000313" key="3">
    <source>
        <dbReference type="Proteomes" id="UP000801492"/>
    </source>
</evidence>
<evidence type="ECO:0000256" key="1">
    <source>
        <dbReference type="SAM" id="Phobius"/>
    </source>
</evidence>
<organism evidence="2 3">
    <name type="scientific">Ignelater luminosus</name>
    <name type="common">Cucubano</name>
    <name type="synonym">Pyrophorus luminosus</name>
    <dbReference type="NCBI Taxonomy" id="2038154"/>
    <lineage>
        <taxon>Eukaryota</taxon>
        <taxon>Metazoa</taxon>
        <taxon>Ecdysozoa</taxon>
        <taxon>Arthropoda</taxon>
        <taxon>Hexapoda</taxon>
        <taxon>Insecta</taxon>
        <taxon>Pterygota</taxon>
        <taxon>Neoptera</taxon>
        <taxon>Endopterygota</taxon>
        <taxon>Coleoptera</taxon>
        <taxon>Polyphaga</taxon>
        <taxon>Elateriformia</taxon>
        <taxon>Elateroidea</taxon>
        <taxon>Elateridae</taxon>
        <taxon>Agrypninae</taxon>
        <taxon>Pyrophorini</taxon>
        <taxon>Ignelater</taxon>
    </lineage>
</organism>
<feature type="transmembrane region" description="Helical" evidence="1">
    <location>
        <begin position="51"/>
        <end position="73"/>
    </location>
</feature>
<gene>
    <name evidence="2" type="ORF">ILUMI_12890</name>
</gene>
<dbReference type="AlphaFoldDB" id="A0A8K0GBX2"/>
<protein>
    <submittedName>
        <fullName evidence="2">Uncharacterized protein</fullName>
    </submittedName>
</protein>
<keyword evidence="1" id="KW-0472">Membrane</keyword>
<reference evidence="2" key="1">
    <citation type="submission" date="2019-08" db="EMBL/GenBank/DDBJ databases">
        <title>The genome of the North American firefly Photinus pyralis.</title>
        <authorList>
            <consortium name="Photinus pyralis genome working group"/>
            <person name="Fallon T.R."/>
            <person name="Sander Lower S.E."/>
            <person name="Weng J.-K."/>
        </authorList>
    </citation>
    <scope>NUCLEOTIDE SEQUENCE</scope>
    <source>
        <strain evidence="2">TRF0915ILg1</strain>
        <tissue evidence="2">Whole body</tissue>
    </source>
</reference>
<keyword evidence="1" id="KW-0812">Transmembrane</keyword>